<organism evidence="6 7">
    <name type="scientific">Parnassius apollo</name>
    <name type="common">Apollo butterfly</name>
    <name type="synonym">Papilio apollo</name>
    <dbReference type="NCBI Taxonomy" id="110799"/>
    <lineage>
        <taxon>Eukaryota</taxon>
        <taxon>Metazoa</taxon>
        <taxon>Ecdysozoa</taxon>
        <taxon>Arthropoda</taxon>
        <taxon>Hexapoda</taxon>
        <taxon>Insecta</taxon>
        <taxon>Pterygota</taxon>
        <taxon>Neoptera</taxon>
        <taxon>Endopterygota</taxon>
        <taxon>Lepidoptera</taxon>
        <taxon>Glossata</taxon>
        <taxon>Ditrysia</taxon>
        <taxon>Papilionoidea</taxon>
        <taxon>Papilionidae</taxon>
        <taxon>Parnassiinae</taxon>
        <taxon>Parnassini</taxon>
        <taxon>Parnassius</taxon>
        <taxon>Parnassius</taxon>
    </lineage>
</organism>
<evidence type="ECO:0000313" key="6">
    <source>
        <dbReference type="EMBL" id="CAG5031402.1"/>
    </source>
</evidence>
<keyword evidence="3" id="KW-0862">Zinc</keyword>
<dbReference type="Pfam" id="PF00628">
    <property type="entry name" value="PHD"/>
    <property type="match status" value="1"/>
</dbReference>
<keyword evidence="1" id="KW-0479">Metal-binding</keyword>
<evidence type="ECO:0000256" key="4">
    <source>
        <dbReference type="SAM" id="MobiDB-lite"/>
    </source>
</evidence>
<proteinExistence type="predicted"/>
<dbReference type="Proteomes" id="UP000691718">
    <property type="component" value="Unassembled WGS sequence"/>
</dbReference>
<dbReference type="SMART" id="SM00249">
    <property type="entry name" value="PHD"/>
    <property type="match status" value="1"/>
</dbReference>
<dbReference type="GO" id="GO:0008270">
    <property type="term" value="F:zinc ion binding"/>
    <property type="evidence" value="ECO:0007669"/>
    <property type="project" value="UniProtKB-KW"/>
</dbReference>
<gene>
    <name evidence="6" type="ORF">PAPOLLO_LOCUS19689</name>
</gene>
<evidence type="ECO:0000256" key="3">
    <source>
        <dbReference type="ARBA" id="ARBA00022833"/>
    </source>
</evidence>
<feature type="compositionally biased region" description="Acidic residues" evidence="4">
    <location>
        <begin position="183"/>
        <end position="212"/>
    </location>
</feature>
<protein>
    <submittedName>
        <fullName evidence="6">(apollo) hypothetical protein</fullName>
    </submittedName>
</protein>
<dbReference type="AlphaFoldDB" id="A0A8S3XP64"/>
<evidence type="ECO:0000259" key="5">
    <source>
        <dbReference type="SMART" id="SM00249"/>
    </source>
</evidence>
<dbReference type="InterPro" id="IPR001965">
    <property type="entry name" value="Znf_PHD"/>
</dbReference>
<comment type="caution">
    <text evidence="6">The sequence shown here is derived from an EMBL/GenBank/DDBJ whole genome shotgun (WGS) entry which is preliminary data.</text>
</comment>
<reference evidence="6" key="1">
    <citation type="submission" date="2021-04" db="EMBL/GenBank/DDBJ databases">
        <authorList>
            <person name="Tunstrom K."/>
        </authorList>
    </citation>
    <scope>NUCLEOTIDE SEQUENCE</scope>
</reference>
<feature type="region of interest" description="Disordered" evidence="4">
    <location>
        <begin position="73"/>
        <end position="92"/>
    </location>
</feature>
<accession>A0A8S3XP64</accession>
<dbReference type="PROSITE" id="PS01359">
    <property type="entry name" value="ZF_PHD_1"/>
    <property type="match status" value="1"/>
</dbReference>
<evidence type="ECO:0000256" key="1">
    <source>
        <dbReference type="ARBA" id="ARBA00022723"/>
    </source>
</evidence>
<feature type="domain" description="Zinc finger PHD-type" evidence="5">
    <location>
        <begin position="3"/>
        <end position="48"/>
    </location>
</feature>
<keyword evidence="7" id="KW-1185">Reference proteome</keyword>
<dbReference type="InterPro" id="IPR019786">
    <property type="entry name" value="Zinc_finger_PHD-type_CS"/>
</dbReference>
<dbReference type="OrthoDB" id="7490514at2759"/>
<feature type="compositionally biased region" description="Basic and acidic residues" evidence="4">
    <location>
        <begin position="160"/>
        <end position="175"/>
    </location>
</feature>
<sequence>MVKCGACKFLSTAEAVKCGQCPVLYHRACVGVSDRSKIHERWQCPECKKTVPKGNNSSTPVRAMVAESEILNPAISGTSSDSEKTATSSPESFHRELIPEIRLFREELFRVREELKDFRRDMVELRESLVMSNKRIDQMESRISILEQKTQSNSNKMPRPRNEERKIGKHKKDDMMSALLMIENDEDSETSEGEDVILESETELESDEEDDQGYEIIDEDFPDLQRKPIINEYVLVLLQSKKTGCLLRCEDSGNRN</sequence>
<dbReference type="CDD" id="cd15489">
    <property type="entry name" value="PHD_SF"/>
    <property type="match status" value="1"/>
</dbReference>
<evidence type="ECO:0000256" key="2">
    <source>
        <dbReference type="ARBA" id="ARBA00022771"/>
    </source>
</evidence>
<feature type="compositionally biased region" description="Polar residues" evidence="4">
    <location>
        <begin position="75"/>
        <end position="91"/>
    </location>
</feature>
<name>A0A8S3XP64_PARAO</name>
<dbReference type="InterPro" id="IPR019787">
    <property type="entry name" value="Znf_PHD-finger"/>
</dbReference>
<evidence type="ECO:0000313" key="7">
    <source>
        <dbReference type="Proteomes" id="UP000691718"/>
    </source>
</evidence>
<keyword evidence="2" id="KW-0863">Zinc-finger</keyword>
<feature type="region of interest" description="Disordered" evidence="4">
    <location>
        <begin position="147"/>
        <end position="212"/>
    </location>
</feature>
<feature type="compositionally biased region" description="Polar residues" evidence="4">
    <location>
        <begin position="147"/>
        <end position="156"/>
    </location>
</feature>
<dbReference type="EMBL" id="CAJQZP010001218">
    <property type="protein sequence ID" value="CAG5031402.1"/>
    <property type="molecule type" value="Genomic_DNA"/>
</dbReference>